<protein>
    <submittedName>
        <fullName evidence="2">Protein phosphatase 1, regulatory subunit</fullName>
    </submittedName>
</protein>
<dbReference type="PANTHER" id="PTHR12307">
    <property type="entry name" value="PROTEIN PHOSPHATASE 1 REGULATORY SUBUNIT"/>
    <property type="match status" value="1"/>
</dbReference>
<dbReference type="EMBL" id="NIRI02000056">
    <property type="protein sequence ID" value="KAG5445327.1"/>
    <property type="molecule type" value="Genomic_DNA"/>
</dbReference>
<keyword evidence="3" id="KW-1185">Reference proteome</keyword>
<dbReference type="Pfam" id="PF03370">
    <property type="entry name" value="CBM_21"/>
    <property type="match status" value="1"/>
</dbReference>
<accession>A0A3R7GGY7</accession>
<dbReference type="GO" id="GO:2001069">
    <property type="term" value="F:glycogen binding"/>
    <property type="evidence" value="ECO:0007669"/>
    <property type="project" value="TreeGrafter"/>
</dbReference>
<reference evidence="2 3" key="1">
    <citation type="journal article" date="2018" name="Biotechnol. Adv.">
        <title>Improved genomic resources and new bioinformatic workflow for the carcinogenic parasite Clonorchis sinensis: Biotechnological implications.</title>
        <authorList>
            <person name="Wang D."/>
            <person name="Korhonen P.K."/>
            <person name="Gasser R.B."/>
            <person name="Young N.D."/>
        </authorList>
    </citation>
    <scope>NUCLEOTIDE SEQUENCE [LARGE SCALE GENOMIC DNA]</scope>
    <source>
        <strain evidence="2">Cs-k2</strain>
    </source>
</reference>
<feature type="region of interest" description="Disordered" evidence="1">
    <location>
        <begin position="121"/>
        <end position="140"/>
    </location>
</feature>
<dbReference type="InParanoid" id="A0A3R7GGY7"/>
<dbReference type="GO" id="GO:0000164">
    <property type="term" value="C:protein phosphatase type 1 complex"/>
    <property type="evidence" value="ECO:0007669"/>
    <property type="project" value="TreeGrafter"/>
</dbReference>
<dbReference type="PROSITE" id="PS51159">
    <property type="entry name" value="CBM21"/>
    <property type="match status" value="1"/>
</dbReference>
<dbReference type="OrthoDB" id="1881at2759"/>
<dbReference type="GO" id="GO:0005979">
    <property type="term" value="P:regulation of glycogen biosynthetic process"/>
    <property type="evidence" value="ECO:0007669"/>
    <property type="project" value="TreeGrafter"/>
</dbReference>
<feature type="compositionally biased region" description="Polar residues" evidence="1">
    <location>
        <begin position="130"/>
        <end position="140"/>
    </location>
</feature>
<dbReference type="InterPro" id="IPR050782">
    <property type="entry name" value="PP1_regulatory_subunit_3"/>
</dbReference>
<dbReference type="PANTHER" id="PTHR12307:SF48">
    <property type="entry name" value="PROTEIN PHOSPHATASE 1 REGULATORY SUBUNIT"/>
    <property type="match status" value="1"/>
</dbReference>
<gene>
    <name evidence="2" type="ORF">CSKR_105810</name>
</gene>
<dbReference type="InterPro" id="IPR038175">
    <property type="entry name" value="CBM21_dom_sf"/>
</dbReference>
<dbReference type="STRING" id="79923.A0A3R7GGY7"/>
<dbReference type="GO" id="GO:0008157">
    <property type="term" value="F:protein phosphatase 1 binding"/>
    <property type="evidence" value="ECO:0007669"/>
    <property type="project" value="TreeGrafter"/>
</dbReference>
<evidence type="ECO:0000313" key="2">
    <source>
        <dbReference type="EMBL" id="KAG5445327.1"/>
    </source>
</evidence>
<evidence type="ECO:0000313" key="3">
    <source>
        <dbReference type="Proteomes" id="UP000286415"/>
    </source>
</evidence>
<dbReference type="Proteomes" id="UP000286415">
    <property type="component" value="Unassembled WGS sequence"/>
</dbReference>
<name>A0A3R7GGY7_CLOSI</name>
<organism evidence="2 3">
    <name type="scientific">Clonorchis sinensis</name>
    <name type="common">Chinese liver fluke</name>
    <dbReference type="NCBI Taxonomy" id="79923"/>
    <lineage>
        <taxon>Eukaryota</taxon>
        <taxon>Metazoa</taxon>
        <taxon>Spiralia</taxon>
        <taxon>Lophotrochozoa</taxon>
        <taxon>Platyhelminthes</taxon>
        <taxon>Trematoda</taxon>
        <taxon>Digenea</taxon>
        <taxon>Opisthorchiida</taxon>
        <taxon>Opisthorchiata</taxon>
        <taxon>Opisthorchiidae</taxon>
        <taxon>Clonorchis</taxon>
    </lineage>
</organism>
<proteinExistence type="predicted"/>
<dbReference type="InterPro" id="IPR005036">
    <property type="entry name" value="CBM21_dom"/>
</dbReference>
<dbReference type="Gene3D" id="2.60.40.2440">
    <property type="entry name" value="Carbohydrate binding type-21 domain"/>
    <property type="match status" value="1"/>
</dbReference>
<reference evidence="2 3" key="2">
    <citation type="journal article" date="2021" name="Genomics">
        <title>High-quality reference genome for Clonorchis sinensis.</title>
        <authorList>
            <person name="Young N.D."/>
            <person name="Stroehlein A.J."/>
            <person name="Kinkar L."/>
            <person name="Wang T."/>
            <person name="Sohn W.M."/>
            <person name="Chang B.C.H."/>
            <person name="Kaur P."/>
            <person name="Weisz D."/>
            <person name="Dudchenko O."/>
            <person name="Aiden E.L."/>
            <person name="Korhonen P.K."/>
            <person name="Gasser R.B."/>
        </authorList>
    </citation>
    <scope>NUCLEOTIDE SEQUENCE [LARGE SCALE GENOMIC DNA]</scope>
    <source>
        <strain evidence="2">Cs-k2</strain>
    </source>
</reference>
<sequence length="677" mass="75940">MATAVSLNSGMFRNWTGSLSELDSCGTLVDEYINELFQVPYQNHNRWTTECVDSSKGNFIQSLRFNDDSHSAPTVNQCLNIRHVLSLIHKKIRHRRVSAEQLRQLPWILFSSVIDRNEERKRNHMKEGHQTSNSHSESCGSNRSTLIGALCDANLDQLLQDERNFSLLSKPKRRHCISESDLSWPLEGSQLLQIERSDVRQTFSADFAASVPLSSSLNTRYGGLENLTDTRLFSSPGIKCESVSAPAAICSSTDEKVTTTNSTSDVISDSEPSVLFTCNEIPNDSGPSTVLDTNPDLKEAESNLQKGYHYDDSSAADTPGTEPVVSATISHCSEAVPEADSISKVAKIVHNSSSTSKLQKRVSFADELGHSLTEVFLIEDDNHTRILDYDDEYDGLALFAPRKPRVQGFCSTDRFTRSRLKPSADLINGIGNTSGATQDNLSSTEPLPNRTVASPRYHWCADFLQPASQYYQFRQRIENGSVSLENINITQPSEESTSQLPSLSGTIKVKNMSFEKQVWLRLTTDNWHSYTDHMALYNPQLSGTRIHTASRFDTFTFHIKVTPQLPTAEQCEKIEFAIRYIAGLDGSCGQYWDNNNGKNYVIERRVSHYAWSSDQVPDNSKPTSTTGQIFDSLQNFPKNSNNYSSPYTPDFRPNFAGITQFTNYRAWTHFASESTYY</sequence>
<dbReference type="AlphaFoldDB" id="A0A3R7GGY7"/>
<comment type="caution">
    <text evidence="2">The sequence shown here is derived from an EMBL/GenBank/DDBJ whole genome shotgun (WGS) entry which is preliminary data.</text>
</comment>
<evidence type="ECO:0000256" key="1">
    <source>
        <dbReference type="SAM" id="MobiDB-lite"/>
    </source>
</evidence>